<evidence type="ECO:0000256" key="6">
    <source>
        <dbReference type="ARBA" id="ARBA00023235"/>
    </source>
</evidence>
<dbReference type="PANTHER" id="PTHR31209:SF4">
    <property type="entry name" value="2,3-BISPHOSPHOGLYCERATE-INDEPENDENT PHOSPHOGLYCERATE MUTASE"/>
    <property type="match status" value="1"/>
</dbReference>
<dbReference type="Gene3D" id="3.40.720.10">
    <property type="entry name" value="Alkaline Phosphatase, subunit A"/>
    <property type="match status" value="1"/>
</dbReference>
<dbReference type="InterPro" id="IPR004456">
    <property type="entry name" value="Pglycerate_mutase_ApgM"/>
</dbReference>
<dbReference type="EC" id="5.4.2.12" evidence="8"/>
<reference evidence="8" key="1">
    <citation type="journal article" date="2021" name="PeerJ">
        <title>Extensive microbial diversity within the chicken gut microbiome revealed by metagenomics and culture.</title>
        <authorList>
            <person name="Gilroy R."/>
            <person name="Ravi A."/>
            <person name="Getino M."/>
            <person name="Pursley I."/>
            <person name="Horton D.L."/>
            <person name="Alikhan N.F."/>
            <person name="Baker D."/>
            <person name="Gharbi K."/>
            <person name="Hall N."/>
            <person name="Watson M."/>
            <person name="Adriaenssens E.M."/>
            <person name="Foster-Nyarko E."/>
            <person name="Jarju S."/>
            <person name="Secka A."/>
            <person name="Antonio M."/>
            <person name="Oren A."/>
            <person name="Chaudhuri R.R."/>
            <person name="La Ragione R."/>
            <person name="Hildebrand F."/>
            <person name="Pallen M.J."/>
        </authorList>
    </citation>
    <scope>NUCLEOTIDE SEQUENCE</scope>
    <source>
        <strain evidence="8">ChiHjej12B11-9795</strain>
    </source>
</reference>
<dbReference type="NCBIfam" id="TIGR02535">
    <property type="entry name" value="hyp_Hser_kinase"/>
    <property type="match status" value="1"/>
</dbReference>
<dbReference type="GO" id="GO:0004619">
    <property type="term" value="F:phosphoglycerate mutase activity"/>
    <property type="evidence" value="ECO:0007669"/>
    <property type="project" value="UniProtKB-EC"/>
</dbReference>
<dbReference type="NCBIfam" id="TIGR00306">
    <property type="entry name" value="apgM"/>
    <property type="match status" value="1"/>
</dbReference>
<organism evidence="8 9">
    <name type="scientific">Candidatus Bacteroides avicola</name>
    <dbReference type="NCBI Taxonomy" id="2838468"/>
    <lineage>
        <taxon>Bacteria</taxon>
        <taxon>Pseudomonadati</taxon>
        <taxon>Bacteroidota</taxon>
        <taxon>Bacteroidia</taxon>
        <taxon>Bacteroidales</taxon>
        <taxon>Bacteroidaceae</taxon>
        <taxon>Bacteroides</taxon>
    </lineage>
</organism>
<sequence length="403" mass="44312">MKHLIILGDGMADHPVSSLGGQTLLQAAHTPWMDLLARQGRCGRLVTVAPGFHPGSEVANLSVLGYDLPTVYEGRGSLEAASIGVDLMSGDMAMRCNLVCIEGDLLKNHSAGHITTEEADVLIRFLQERLGDGRVHFYTGVQYRHLLVIRGGDKRVDCTPPHDVPMKPFLPLTPKAKCIEAQATAGLLNSLILRSQDLLKDHPLNKQRIAQGKDPANSIWPWSPGYRPRMEPFSVRFPQVKRGAVITAVDLIRGIGRYAGLRRIDVPGATGLYDTNYEGKARAALDALRTDDFVYLHIEASDEAGHEGDVSLKMRTIEDLDRRVVGPIYEAVKDWSEPVGIAVLPDHPTPCEVRTHTAEPVPFLIWYPGIVPDAVQTFDEVAACHGSYGLLKEDQFIHAFIND</sequence>
<keyword evidence="5" id="KW-0324">Glycolysis</keyword>
<dbReference type="GO" id="GO:0006096">
    <property type="term" value="P:glycolytic process"/>
    <property type="evidence" value="ECO:0007669"/>
    <property type="project" value="UniProtKB-KW"/>
</dbReference>
<protein>
    <submittedName>
        <fullName evidence="8">Cofactor-independent phosphoglycerate mutase</fullName>
        <ecNumber evidence="8">5.4.2.12</ecNumber>
    </submittedName>
</protein>
<comment type="similarity">
    <text evidence="4">Belongs to the BPG-independent phosphoglycerate mutase family. A-PGAM subfamily.</text>
</comment>
<dbReference type="EMBL" id="DWZI01000020">
    <property type="protein sequence ID" value="HJA85282.1"/>
    <property type="molecule type" value="Genomic_DNA"/>
</dbReference>
<reference evidence="8" key="2">
    <citation type="submission" date="2021-04" db="EMBL/GenBank/DDBJ databases">
        <authorList>
            <person name="Gilroy R."/>
        </authorList>
    </citation>
    <scope>NUCLEOTIDE SEQUENCE</scope>
    <source>
        <strain evidence="8">ChiHjej12B11-9795</strain>
    </source>
</reference>
<evidence type="ECO:0000256" key="4">
    <source>
        <dbReference type="ARBA" id="ARBA00005524"/>
    </source>
</evidence>
<dbReference type="InterPro" id="IPR042253">
    <property type="entry name" value="Pglycerate_mutase_ApgM_sf"/>
</dbReference>
<gene>
    <name evidence="8" type="ORF">H9950_03650</name>
</gene>
<dbReference type="Pfam" id="PF10143">
    <property type="entry name" value="PhosphMutase"/>
    <property type="match status" value="1"/>
</dbReference>
<dbReference type="InterPro" id="IPR006124">
    <property type="entry name" value="Metalloenzyme"/>
</dbReference>
<dbReference type="CDD" id="cd16011">
    <property type="entry name" value="iPGM_like"/>
    <property type="match status" value="1"/>
</dbReference>
<evidence type="ECO:0000259" key="7">
    <source>
        <dbReference type="Pfam" id="PF01676"/>
    </source>
</evidence>
<feature type="domain" description="Metalloenzyme" evidence="7">
    <location>
        <begin position="1"/>
        <end position="371"/>
    </location>
</feature>
<evidence type="ECO:0000313" key="8">
    <source>
        <dbReference type="EMBL" id="HJA85282.1"/>
    </source>
</evidence>
<dbReference type="InterPro" id="IPR023665">
    <property type="entry name" value="ApgAM_prokaryotes"/>
</dbReference>
<keyword evidence="6 8" id="KW-0413">Isomerase</keyword>
<evidence type="ECO:0000256" key="5">
    <source>
        <dbReference type="ARBA" id="ARBA00023152"/>
    </source>
</evidence>
<evidence type="ECO:0000256" key="1">
    <source>
        <dbReference type="ARBA" id="ARBA00000370"/>
    </source>
</evidence>
<comment type="function">
    <text evidence="2">Catalyzes the interconversion of 2-phosphoglycerate and 3-phosphoglycerate.</text>
</comment>
<accession>A0A9D2HWV6</accession>
<dbReference type="PIRSF" id="PIRSF006392">
    <property type="entry name" value="IPGAM_arch"/>
    <property type="match status" value="1"/>
</dbReference>
<proteinExistence type="inferred from homology"/>
<dbReference type="AlphaFoldDB" id="A0A9D2HWV6"/>
<comment type="pathway">
    <text evidence="3">Carbohydrate degradation.</text>
</comment>
<evidence type="ECO:0000256" key="2">
    <source>
        <dbReference type="ARBA" id="ARBA00002315"/>
    </source>
</evidence>
<dbReference type="SUPFAM" id="SSF53649">
    <property type="entry name" value="Alkaline phosphatase-like"/>
    <property type="match status" value="1"/>
</dbReference>
<evidence type="ECO:0000256" key="3">
    <source>
        <dbReference type="ARBA" id="ARBA00004921"/>
    </source>
</evidence>
<dbReference type="Gene3D" id="3.30.70.2130">
    <property type="entry name" value="Metalloenzyme domain"/>
    <property type="match status" value="1"/>
</dbReference>
<dbReference type="InterPro" id="IPR017850">
    <property type="entry name" value="Alkaline_phosphatase_core_sf"/>
</dbReference>
<dbReference type="GO" id="GO:0046872">
    <property type="term" value="F:metal ion binding"/>
    <property type="evidence" value="ECO:0007669"/>
    <property type="project" value="InterPro"/>
</dbReference>
<comment type="caution">
    <text evidence="8">The sequence shown here is derived from an EMBL/GenBank/DDBJ whole genome shotgun (WGS) entry which is preliminary data.</text>
</comment>
<dbReference type="Proteomes" id="UP000823862">
    <property type="component" value="Unassembled WGS sequence"/>
</dbReference>
<evidence type="ECO:0000313" key="9">
    <source>
        <dbReference type="Proteomes" id="UP000823862"/>
    </source>
</evidence>
<dbReference type="Pfam" id="PF01676">
    <property type="entry name" value="Metalloenzyme"/>
    <property type="match status" value="1"/>
</dbReference>
<dbReference type="NCBIfam" id="NF003242">
    <property type="entry name" value="PRK04200.1"/>
    <property type="match status" value="1"/>
</dbReference>
<comment type="catalytic activity">
    <reaction evidence="1">
        <text>(2R)-2-phosphoglycerate = (2R)-3-phosphoglycerate</text>
        <dbReference type="Rhea" id="RHEA:15901"/>
        <dbReference type="ChEBI" id="CHEBI:58272"/>
        <dbReference type="ChEBI" id="CHEBI:58289"/>
        <dbReference type="EC" id="5.4.2.12"/>
    </reaction>
</comment>
<name>A0A9D2HWV6_9BACE</name>
<dbReference type="PANTHER" id="PTHR31209">
    <property type="entry name" value="COFACTOR-INDEPENDENT PHOSPHOGLYCERATE MUTASE"/>
    <property type="match status" value="1"/>
</dbReference>